<evidence type="ECO:0000313" key="3">
    <source>
        <dbReference type="Proteomes" id="UP000216052"/>
    </source>
</evidence>
<keyword evidence="1" id="KW-0472">Membrane</keyword>
<evidence type="ECO:0000256" key="1">
    <source>
        <dbReference type="SAM" id="Phobius"/>
    </source>
</evidence>
<name>A0ABZ3JAQ0_SPOA4</name>
<proteinExistence type="predicted"/>
<feature type="transmembrane region" description="Helical" evidence="1">
    <location>
        <begin position="5"/>
        <end position="26"/>
    </location>
</feature>
<keyword evidence="1" id="KW-1133">Transmembrane helix</keyword>
<keyword evidence="3" id="KW-1185">Reference proteome</keyword>
<dbReference type="Proteomes" id="UP000216052">
    <property type="component" value="Chromosome"/>
</dbReference>
<evidence type="ECO:0000313" key="2">
    <source>
        <dbReference type="EMBL" id="XFO75115.1"/>
    </source>
</evidence>
<protein>
    <submittedName>
        <fullName evidence="2">Uncharacterized protein</fullName>
    </submittedName>
</protein>
<keyword evidence="1" id="KW-0812">Transmembrane</keyword>
<gene>
    <name evidence="2" type="ORF">SPACI_052300</name>
</gene>
<reference evidence="2" key="1">
    <citation type="submission" date="2024-05" db="EMBL/GenBank/DDBJ databases">
        <title>Isolation and characterization of Sporomusa carbonis sp. nov., a carboxydotrophic hydrogenogen in the genus of Sporomusa isolated from a charcoal burning pile.</title>
        <authorList>
            <person name="Boeer T."/>
            <person name="Rosenbaum F."/>
            <person name="Eysell L."/>
            <person name="Mueller V."/>
            <person name="Daniel R."/>
            <person name="Poehlein A."/>
        </authorList>
    </citation>
    <scope>NUCLEOTIDE SEQUENCE [LARGE SCALE GENOMIC DNA]</scope>
    <source>
        <strain evidence="2">DSM 3132</strain>
    </source>
</reference>
<sequence>MIDYLFSLCALGVLGLCFSGIVMVVYNNLFRTDRW</sequence>
<dbReference type="EMBL" id="CP155571">
    <property type="protein sequence ID" value="XFO75115.1"/>
    <property type="molecule type" value="Genomic_DNA"/>
</dbReference>
<accession>A0ABZ3JAQ0</accession>
<organism evidence="2 3">
    <name type="scientific">Sporomusa acidovorans (strain ATCC 49682 / DSM 3132 / Mol)</name>
    <dbReference type="NCBI Taxonomy" id="1123286"/>
    <lineage>
        <taxon>Bacteria</taxon>
        <taxon>Bacillati</taxon>
        <taxon>Bacillota</taxon>
        <taxon>Negativicutes</taxon>
        <taxon>Selenomonadales</taxon>
        <taxon>Sporomusaceae</taxon>
        <taxon>Sporomusa</taxon>
    </lineage>
</organism>